<sequence>MEDSSPTFVLWTTSFFCSRLAYCEDGGVQLEGSQIVETSSYVYLGRSMNMENDLKEELNRRMRAASAAFAAVRDATNQNLRAHRVRVDTLCYAAEKWADTAATSRKLLTTHRALERCLLKFNRRTQHRAGLRSSALRGMSHLRDPAEYVSKAKHRWAGHIMIRICCGWTKERGLCLYGVVDYREKGDSVYSFLKKTVLKTLRASQRAIFYREYWAELSSTKGGAVSRLGS</sequence>
<protein>
    <submittedName>
        <fullName evidence="2">Uncharacterized protein</fullName>
    </submittedName>
</protein>
<accession>A0ABR1EHF1</accession>
<evidence type="ECO:0000256" key="1">
    <source>
        <dbReference type="SAM" id="Coils"/>
    </source>
</evidence>
<dbReference type="EMBL" id="JAVFWL010000006">
    <property type="protein sequence ID" value="KAK6761898.1"/>
    <property type="molecule type" value="Genomic_DNA"/>
</dbReference>
<dbReference type="Proteomes" id="UP001303046">
    <property type="component" value="Unassembled WGS sequence"/>
</dbReference>
<reference evidence="2 3" key="1">
    <citation type="submission" date="2023-08" db="EMBL/GenBank/DDBJ databases">
        <title>A Necator americanus chromosomal reference genome.</title>
        <authorList>
            <person name="Ilik V."/>
            <person name="Petrzelkova K.J."/>
            <person name="Pardy F."/>
            <person name="Fuh T."/>
            <person name="Niatou-Singa F.S."/>
            <person name="Gouil Q."/>
            <person name="Baker L."/>
            <person name="Ritchie M.E."/>
            <person name="Jex A.R."/>
            <person name="Gazzola D."/>
            <person name="Li H."/>
            <person name="Toshio Fujiwara R."/>
            <person name="Zhan B."/>
            <person name="Aroian R.V."/>
            <person name="Pafco B."/>
            <person name="Schwarz E.M."/>
        </authorList>
    </citation>
    <scope>NUCLEOTIDE SEQUENCE [LARGE SCALE GENOMIC DNA]</scope>
    <source>
        <strain evidence="2 3">Aroian</strain>
        <tissue evidence="2">Whole animal</tissue>
    </source>
</reference>
<evidence type="ECO:0000313" key="2">
    <source>
        <dbReference type="EMBL" id="KAK6761898.1"/>
    </source>
</evidence>
<keyword evidence="1" id="KW-0175">Coiled coil</keyword>
<evidence type="ECO:0000313" key="3">
    <source>
        <dbReference type="Proteomes" id="UP001303046"/>
    </source>
</evidence>
<organism evidence="2 3">
    <name type="scientific">Necator americanus</name>
    <name type="common">Human hookworm</name>
    <dbReference type="NCBI Taxonomy" id="51031"/>
    <lineage>
        <taxon>Eukaryota</taxon>
        <taxon>Metazoa</taxon>
        <taxon>Ecdysozoa</taxon>
        <taxon>Nematoda</taxon>
        <taxon>Chromadorea</taxon>
        <taxon>Rhabditida</taxon>
        <taxon>Rhabditina</taxon>
        <taxon>Rhabditomorpha</taxon>
        <taxon>Strongyloidea</taxon>
        <taxon>Ancylostomatidae</taxon>
        <taxon>Bunostominae</taxon>
        <taxon>Necator</taxon>
    </lineage>
</organism>
<comment type="caution">
    <text evidence="2">The sequence shown here is derived from an EMBL/GenBank/DDBJ whole genome shotgun (WGS) entry which is preliminary data.</text>
</comment>
<keyword evidence="3" id="KW-1185">Reference proteome</keyword>
<feature type="coiled-coil region" evidence="1">
    <location>
        <begin position="48"/>
        <end position="75"/>
    </location>
</feature>
<name>A0ABR1EHF1_NECAM</name>
<proteinExistence type="predicted"/>
<gene>
    <name evidence="2" type="primary">Necator_chrX.g23003</name>
    <name evidence="2" type="ORF">RB195_022840</name>
</gene>